<protein>
    <submittedName>
        <fullName evidence="4">HlyC/CorC family transporter</fullName>
    </submittedName>
</protein>
<evidence type="ECO:0000256" key="1">
    <source>
        <dbReference type="ARBA" id="ARBA00022737"/>
    </source>
</evidence>
<dbReference type="SMART" id="SM01091">
    <property type="entry name" value="CorC_HlyC"/>
    <property type="match status" value="1"/>
</dbReference>
<keyword evidence="2" id="KW-0129">CBS domain</keyword>
<reference evidence="4 5" key="1">
    <citation type="submission" date="2017-08" db="EMBL/GenBank/DDBJ databases">
        <title>Infants hospitalized years apart are colonized by the same room-sourced microbial strains.</title>
        <authorList>
            <person name="Brooks B."/>
            <person name="Olm M.R."/>
            <person name="Firek B.A."/>
            <person name="Baker R."/>
            <person name="Thomas B.C."/>
            <person name="Morowitz M.J."/>
            <person name="Banfield J.F."/>
        </authorList>
    </citation>
    <scope>NUCLEOTIDE SEQUENCE [LARGE SCALE GENOMIC DNA]</scope>
    <source>
        <strain evidence="4">S2_018_000_R2_104</strain>
    </source>
</reference>
<sequence length="96" mass="10912">NYDHGDQLKIVERADGSWLVDGRTPIEEIHLSIGIHEISADEDFDTIAGFMLEELRTSPKEGVKIDQFGYSFEIMDMDGLRIDKVLITKNEAVDEE</sequence>
<feature type="domain" description="Transporter-associated" evidence="3">
    <location>
        <begin position="11"/>
        <end position="91"/>
    </location>
</feature>
<dbReference type="PANTHER" id="PTHR22777:SF17">
    <property type="entry name" value="UPF0053 PROTEIN SLL0260"/>
    <property type="match status" value="1"/>
</dbReference>
<proteinExistence type="predicted"/>
<dbReference type="GO" id="GO:0005886">
    <property type="term" value="C:plasma membrane"/>
    <property type="evidence" value="ECO:0007669"/>
    <property type="project" value="TreeGrafter"/>
</dbReference>
<gene>
    <name evidence="4" type="ORF">DI626_11510</name>
</gene>
<accession>A0A2W4ZBQ9</accession>
<feature type="non-terminal residue" evidence="4">
    <location>
        <position position="1"/>
    </location>
</feature>
<dbReference type="EMBL" id="QFNK01000350">
    <property type="protein sequence ID" value="PZO79740.1"/>
    <property type="molecule type" value="Genomic_DNA"/>
</dbReference>
<dbReference type="InterPro" id="IPR005170">
    <property type="entry name" value="Transptr-assoc_dom"/>
</dbReference>
<evidence type="ECO:0000256" key="2">
    <source>
        <dbReference type="ARBA" id="ARBA00023122"/>
    </source>
</evidence>
<organism evidence="4 5">
    <name type="scientific">Micavibrio aeruginosavorus</name>
    <dbReference type="NCBI Taxonomy" id="349221"/>
    <lineage>
        <taxon>Bacteria</taxon>
        <taxon>Pseudomonadati</taxon>
        <taxon>Bdellovibrionota</taxon>
        <taxon>Bdellovibrionia</taxon>
        <taxon>Bdellovibrionales</taxon>
        <taxon>Pseudobdellovibrionaceae</taxon>
        <taxon>Micavibrio</taxon>
    </lineage>
</organism>
<keyword evidence="1" id="KW-0677">Repeat</keyword>
<dbReference type="InterPro" id="IPR016169">
    <property type="entry name" value="FAD-bd_PCMH_sub2"/>
</dbReference>
<dbReference type="InterPro" id="IPR036318">
    <property type="entry name" value="FAD-bd_PCMH-like_sf"/>
</dbReference>
<dbReference type="AlphaFoldDB" id="A0A2W4ZBQ9"/>
<comment type="caution">
    <text evidence="4">The sequence shown here is derived from an EMBL/GenBank/DDBJ whole genome shotgun (WGS) entry which is preliminary data.</text>
</comment>
<evidence type="ECO:0000313" key="4">
    <source>
        <dbReference type="EMBL" id="PZO79740.1"/>
    </source>
</evidence>
<dbReference type="Pfam" id="PF03471">
    <property type="entry name" value="CorC_HlyC"/>
    <property type="match status" value="1"/>
</dbReference>
<name>A0A2W4ZBQ9_9BACT</name>
<dbReference type="Gene3D" id="3.30.465.10">
    <property type="match status" value="1"/>
</dbReference>
<dbReference type="PANTHER" id="PTHR22777">
    <property type="entry name" value="HEMOLYSIN-RELATED"/>
    <property type="match status" value="1"/>
</dbReference>
<dbReference type="SUPFAM" id="SSF56176">
    <property type="entry name" value="FAD-binding/transporter-associated domain-like"/>
    <property type="match status" value="1"/>
</dbReference>
<evidence type="ECO:0000313" key="5">
    <source>
        <dbReference type="Proteomes" id="UP000249557"/>
    </source>
</evidence>
<evidence type="ECO:0000259" key="3">
    <source>
        <dbReference type="SMART" id="SM01091"/>
    </source>
</evidence>
<dbReference type="GO" id="GO:0050660">
    <property type="term" value="F:flavin adenine dinucleotide binding"/>
    <property type="evidence" value="ECO:0007669"/>
    <property type="project" value="InterPro"/>
</dbReference>
<dbReference type="Proteomes" id="UP000249557">
    <property type="component" value="Unassembled WGS sequence"/>
</dbReference>